<organism evidence="1 2">
    <name type="scientific">Parthenolecanium corni</name>
    <dbReference type="NCBI Taxonomy" id="536013"/>
    <lineage>
        <taxon>Eukaryota</taxon>
        <taxon>Metazoa</taxon>
        <taxon>Ecdysozoa</taxon>
        <taxon>Arthropoda</taxon>
        <taxon>Hexapoda</taxon>
        <taxon>Insecta</taxon>
        <taxon>Pterygota</taxon>
        <taxon>Neoptera</taxon>
        <taxon>Paraneoptera</taxon>
        <taxon>Hemiptera</taxon>
        <taxon>Sternorrhyncha</taxon>
        <taxon>Coccoidea</taxon>
        <taxon>Coccidae</taxon>
        <taxon>Parthenolecanium</taxon>
    </lineage>
</organism>
<protein>
    <submittedName>
        <fullName evidence="1">Uncharacterized protein</fullName>
    </submittedName>
</protein>
<comment type="caution">
    <text evidence="1">The sequence shown here is derived from an EMBL/GenBank/DDBJ whole genome shotgun (WGS) entry which is preliminary data.</text>
</comment>
<gene>
    <name evidence="1" type="ORF">V9T40_001279</name>
</gene>
<evidence type="ECO:0000313" key="1">
    <source>
        <dbReference type="EMBL" id="KAK7580650.1"/>
    </source>
</evidence>
<name>A0AAN9TBA8_9HEMI</name>
<dbReference type="Proteomes" id="UP001367676">
    <property type="component" value="Unassembled WGS sequence"/>
</dbReference>
<keyword evidence="2" id="KW-1185">Reference proteome</keyword>
<proteinExistence type="predicted"/>
<dbReference type="AlphaFoldDB" id="A0AAN9TBA8"/>
<sequence>MPFIEDELLWNPDNDTKMVDISQCLENGGSLGELSHSDLSGLETGLEQEEDAEDIFKQLSDTSFELDQFLDFPNDHKEENNNNIISNNNKNPATVALLHELQKNASSYNRKYNIAAANPLLAEKLSAPATANGNKVNSQIFPNSNLNHRLIKSESGSLHSRTG</sequence>
<dbReference type="EMBL" id="JBBCAQ010000034">
    <property type="protein sequence ID" value="KAK7580650.1"/>
    <property type="molecule type" value="Genomic_DNA"/>
</dbReference>
<reference evidence="1 2" key="1">
    <citation type="submission" date="2024-03" db="EMBL/GenBank/DDBJ databases">
        <title>Adaptation during the transition from Ophiocordyceps entomopathogen to insect associate is accompanied by gene loss and intensified selection.</title>
        <authorList>
            <person name="Ward C.M."/>
            <person name="Onetto C.A."/>
            <person name="Borneman A.R."/>
        </authorList>
    </citation>
    <scope>NUCLEOTIDE SEQUENCE [LARGE SCALE GENOMIC DNA]</scope>
    <source>
        <strain evidence="1">AWRI1</strain>
        <tissue evidence="1">Single Adult Female</tissue>
    </source>
</reference>
<accession>A0AAN9TBA8</accession>
<evidence type="ECO:0000313" key="2">
    <source>
        <dbReference type="Proteomes" id="UP001367676"/>
    </source>
</evidence>